<reference evidence="11" key="1">
    <citation type="submission" date="2021-01" db="EMBL/GenBank/DDBJ databases">
        <authorList>
            <person name="Corre E."/>
            <person name="Pelletier E."/>
            <person name="Niang G."/>
            <person name="Scheremetjew M."/>
            <person name="Finn R."/>
            <person name="Kale V."/>
            <person name="Holt S."/>
            <person name="Cochrane G."/>
            <person name="Meng A."/>
            <person name="Brown T."/>
            <person name="Cohen L."/>
        </authorList>
    </citation>
    <scope>NUCLEOTIDE SEQUENCE</scope>
    <source>
        <strain evidence="11">CCMP722</strain>
    </source>
</reference>
<dbReference type="PANTHER" id="PTHR21403:SF8">
    <property type="entry name" value="ATP PHOSPHORIBOSYLTRANSFERASE"/>
    <property type="match status" value="1"/>
</dbReference>
<dbReference type="InterPro" id="IPR013115">
    <property type="entry name" value="HisG_C"/>
</dbReference>
<dbReference type="GO" id="GO:0005737">
    <property type="term" value="C:cytoplasm"/>
    <property type="evidence" value="ECO:0007669"/>
    <property type="project" value="InterPro"/>
</dbReference>
<dbReference type="AlphaFoldDB" id="A0A7S0WVJ2"/>
<dbReference type="InterPro" id="IPR013820">
    <property type="entry name" value="ATP_PRibTrfase_cat"/>
</dbReference>
<evidence type="ECO:0000259" key="10">
    <source>
        <dbReference type="Pfam" id="PF08029"/>
    </source>
</evidence>
<dbReference type="InterPro" id="IPR018198">
    <property type="entry name" value="ATP_PRibTrfase_CS"/>
</dbReference>
<evidence type="ECO:0000256" key="3">
    <source>
        <dbReference type="ARBA" id="ARBA00011946"/>
    </source>
</evidence>
<dbReference type="Pfam" id="PF08029">
    <property type="entry name" value="HisG_C"/>
    <property type="match status" value="1"/>
</dbReference>
<dbReference type="SUPFAM" id="SSF53850">
    <property type="entry name" value="Periplasmic binding protein-like II"/>
    <property type="match status" value="1"/>
</dbReference>
<dbReference type="NCBIfam" id="TIGR03455">
    <property type="entry name" value="HisG_C-term"/>
    <property type="match status" value="1"/>
</dbReference>
<accession>A0A7S0WVJ2</accession>
<dbReference type="Pfam" id="PF01634">
    <property type="entry name" value="HisG"/>
    <property type="match status" value="1"/>
</dbReference>
<dbReference type="InterPro" id="IPR011322">
    <property type="entry name" value="N-reg_PII-like_a/b"/>
</dbReference>
<proteinExistence type="predicted"/>
<dbReference type="InterPro" id="IPR015867">
    <property type="entry name" value="N-reg_PII/ATP_PRibTrfase_C"/>
</dbReference>
<feature type="region of interest" description="Disordered" evidence="8">
    <location>
        <begin position="1"/>
        <end position="28"/>
    </location>
</feature>
<evidence type="ECO:0000256" key="8">
    <source>
        <dbReference type="SAM" id="MobiDB-lite"/>
    </source>
</evidence>
<keyword evidence="7" id="KW-0368">Histidine biosynthesis</keyword>
<dbReference type="GO" id="GO:0000287">
    <property type="term" value="F:magnesium ion binding"/>
    <property type="evidence" value="ECO:0007669"/>
    <property type="project" value="InterPro"/>
</dbReference>
<evidence type="ECO:0000256" key="5">
    <source>
        <dbReference type="ARBA" id="ARBA00022676"/>
    </source>
</evidence>
<dbReference type="InterPro" id="IPR001348">
    <property type="entry name" value="ATP_PRibTrfase_HisG"/>
</dbReference>
<dbReference type="FunFam" id="3.40.190.10:FF:000118">
    <property type="entry name" value="ATP phosphoribosyltransferase 2, chloroplastic"/>
    <property type="match status" value="1"/>
</dbReference>
<evidence type="ECO:0000256" key="4">
    <source>
        <dbReference type="ARBA" id="ARBA00022605"/>
    </source>
</evidence>
<dbReference type="PROSITE" id="PS01316">
    <property type="entry name" value="ATP_P_PHORIBOSYLTR"/>
    <property type="match status" value="1"/>
</dbReference>
<evidence type="ECO:0000259" key="9">
    <source>
        <dbReference type="Pfam" id="PF01634"/>
    </source>
</evidence>
<feature type="domain" description="Histidine biosynthesis HisG C-terminal" evidence="10">
    <location>
        <begin position="309"/>
        <end position="394"/>
    </location>
</feature>
<name>A0A7S0WVJ2_9CHLO</name>
<evidence type="ECO:0000256" key="1">
    <source>
        <dbReference type="ARBA" id="ARBA00000915"/>
    </source>
</evidence>
<protein>
    <recommendedName>
        <fullName evidence="3">ATP phosphoribosyltransferase</fullName>
        <ecNumber evidence="3">2.4.2.17</ecNumber>
    </recommendedName>
</protein>
<feature type="domain" description="ATP phosphoribosyltransferase catalytic" evidence="9">
    <location>
        <begin position="128"/>
        <end position="304"/>
    </location>
</feature>
<evidence type="ECO:0000256" key="7">
    <source>
        <dbReference type="ARBA" id="ARBA00023102"/>
    </source>
</evidence>
<dbReference type="GO" id="GO:0000105">
    <property type="term" value="P:L-histidine biosynthetic process"/>
    <property type="evidence" value="ECO:0007669"/>
    <property type="project" value="UniProtKB-UniPathway"/>
</dbReference>
<dbReference type="EC" id="2.4.2.17" evidence="3"/>
<comment type="pathway">
    <text evidence="2">Amino-acid biosynthesis; L-histidine biosynthesis; L-histidine from 5-phospho-alpha-D-ribose 1-diphosphate: step 1/9.</text>
</comment>
<dbReference type="SUPFAM" id="SSF54913">
    <property type="entry name" value="GlnB-like"/>
    <property type="match status" value="1"/>
</dbReference>
<dbReference type="NCBIfam" id="TIGR00070">
    <property type="entry name" value="hisG"/>
    <property type="match status" value="1"/>
</dbReference>
<dbReference type="EMBL" id="HBFA01035918">
    <property type="protein sequence ID" value="CAD8687074.1"/>
    <property type="molecule type" value="Transcribed_RNA"/>
</dbReference>
<keyword evidence="6" id="KW-0808">Transferase</keyword>
<evidence type="ECO:0000256" key="6">
    <source>
        <dbReference type="ARBA" id="ARBA00022679"/>
    </source>
</evidence>
<dbReference type="Gene3D" id="3.40.190.10">
    <property type="entry name" value="Periplasmic binding protein-like II"/>
    <property type="match status" value="2"/>
</dbReference>
<dbReference type="GO" id="GO:0003879">
    <property type="term" value="F:ATP phosphoribosyltransferase activity"/>
    <property type="evidence" value="ECO:0007669"/>
    <property type="project" value="UniProtKB-EC"/>
</dbReference>
<evidence type="ECO:0000256" key="2">
    <source>
        <dbReference type="ARBA" id="ARBA00004667"/>
    </source>
</evidence>
<dbReference type="PANTHER" id="PTHR21403">
    <property type="entry name" value="ATP PHOSPHORIBOSYLTRANSFERASE ATP-PRTASE"/>
    <property type="match status" value="1"/>
</dbReference>
<dbReference type="CDD" id="cd13593">
    <property type="entry name" value="PBP2_HisGL3"/>
    <property type="match status" value="1"/>
</dbReference>
<dbReference type="Gene3D" id="3.30.70.120">
    <property type="match status" value="1"/>
</dbReference>
<evidence type="ECO:0000313" key="11">
    <source>
        <dbReference type="EMBL" id="CAD8687074.1"/>
    </source>
</evidence>
<keyword evidence="4" id="KW-0028">Amino-acid biosynthesis</keyword>
<keyword evidence="5" id="KW-0328">Glycosyltransferase</keyword>
<sequence>MSRAIARTETALRAAPSTRASGARRSAIANAPGCKRSLGSNASLFVSRGRFTDARQVKVQAEIAVENSPATVTEARTITRLAMPSKGRMAEDTLDLLKQCQLNVRKTNPRQYIAKISQLENMEVWFQRASDVVRRLRAGDVDIGILGNDMFTEFGEGDDDLIVLHEKLGFGHCHLALGVPTTGKWEEIHTLDDLKGMSEFNAQRPLRVVTGYHYIAKEYFKKVGLEHVQILAADGALEAAPQMDYADIILDLVSTGTTLRENNLKQLEGARIMESEGVLVARKQALLEQPGALGIVRELLERLDAHLTAAEQFTVVVNMRGESQEDVATKMIDAGLGGLQGPTVSRVFTRTDTRGVHDGEFYGVTICVAQRELYNCIKKIRTIGGSGILVSPLTYIFDEQSPRWTALLEELEIDDYETFCESQSIC</sequence>
<organism evidence="11">
    <name type="scientific">Pyramimonas obovata</name>
    <dbReference type="NCBI Taxonomy" id="1411642"/>
    <lineage>
        <taxon>Eukaryota</taxon>
        <taxon>Viridiplantae</taxon>
        <taxon>Chlorophyta</taxon>
        <taxon>Pyramimonadophyceae</taxon>
        <taxon>Pyramimonadales</taxon>
        <taxon>Pyramimonadaceae</taxon>
        <taxon>Pyramimonas</taxon>
        <taxon>Pyramimonas incertae sedis</taxon>
    </lineage>
</organism>
<comment type="catalytic activity">
    <reaction evidence="1">
        <text>1-(5-phospho-beta-D-ribosyl)-ATP + diphosphate = 5-phospho-alpha-D-ribose 1-diphosphate + ATP</text>
        <dbReference type="Rhea" id="RHEA:18473"/>
        <dbReference type="ChEBI" id="CHEBI:30616"/>
        <dbReference type="ChEBI" id="CHEBI:33019"/>
        <dbReference type="ChEBI" id="CHEBI:58017"/>
        <dbReference type="ChEBI" id="CHEBI:73183"/>
        <dbReference type="EC" id="2.4.2.17"/>
    </reaction>
</comment>
<dbReference type="UniPathway" id="UPA00031">
    <property type="reaction ID" value="UER00006"/>
</dbReference>
<gene>
    <name evidence="11" type="ORF">POBO1169_LOCUS18000</name>
</gene>